<accession>A0A021VU75</accession>
<evidence type="ECO:0000313" key="5">
    <source>
        <dbReference type="EMBL" id="EYR64706.1"/>
    </source>
</evidence>
<dbReference type="InterPro" id="IPR000551">
    <property type="entry name" value="MerR-type_HTH_dom"/>
</dbReference>
<dbReference type="RefSeq" id="WP_052022331.1">
    <property type="nucleotide sequence ID" value="NZ_AXCW01000021.1"/>
</dbReference>
<keyword evidence="6" id="KW-1185">Reference proteome</keyword>
<dbReference type="GO" id="GO:0003677">
    <property type="term" value="F:DNA binding"/>
    <property type="evidence" value="ECO:0007669"/>
    <property type="project" value="UniProtKB-KW"/>
</dbReference>
<evidence type="ECO:0000256" key="1">
    <source>
        <dbReference type="ARBA" id="ARBA00023125"/>
    </source>
</evidence>
<organism evidence="5 6">
    <name type="scientific">Actinotalea ferrariae CF5-4</name>
    <dbReference type="NCBI Taxonomy" id="948458"/>
    <lineage>
        <taxon>Bacteria</taxon>
        <taxon>Bacillati</taxon>
        <taxon>Actinomycetota</taxon>
        <taxon>Actinomycetes</taxon>
        <taxon>Micrococcales</taxon>
        <taxon>Cellulomonadaceae</taxon>
        <taxon>Actinotalea</taxon>
    </lineage>
</organism>
<dbReference type="PANTHER" id="PTHR30204">
    <property type="entry name" value="REDOX-CYCLING DRUG-SENSING TRANSCRIPTIONAL ACTIVATOR SOXR"/>
    <property type="match status" value="1"/>
</dbReference>
<dbReference type="GO" id="GO:0031419">
    <property type="term" value="F:cobalamin binding"/>
    <property type="evidence" value="ECO:0007669"/>
    <property type="project" value="InterPro"/>
</dbReference>
<dbReference type="SMART" id="SM00422">
    <property type="entry name" value="HTH_MERR"/>
    <property type="match status" value="1"/>
</dbReference>
<keyword evidence="1" id="KW-0238">DNA-binding</keyword>
<protein>
    <submittedName>
        <fullName evidence="5">MerR family transcriptional regulator</fullName>
    </submittedName>
</protein>
<feature type="compositionally biased region" description="Basic and acidic residues" evidence="2">
    <location>
        <begin position="8"/>
        <end position="21"/>
    </location>
</feature>
<name>A0A021VU75_9CELL</name>
<comment type="caution">
    <text evidence="5">The sequence shown here is derived from an EMBL/GenBank/DDBJ whole genome shotgun (WGS) entry which is preliminary data.</text>
</comment>
<feature type="domain" description="HTH merR-type" evidence="3">
    <location>
        <begin position="44"/>
        <end position="113"/>
    </location>
</feature>
<dbReference type="EMBL" id="AXCW01000021">
    <property type="protein sequence ID" value="EYR64706.1"/>
    <property type="molecule type" value="Genomic_DNA"/>
</dbReference>
<dbReference type="OrthoDB" id="9800334at2"/>
<dbReference type="Pfam" id="PF13411">
    <property type="entry name" value="MerR_1"/>
    <property type="match status" value="1"/>
</dbReference>
<dbReference type="InterPro" id="IPR006158">
    <property type="entry name" value="Cobalamin-bd"/>
</dbReference>
<dbReference type="GO" id="GO:0003700">
    <property type="term" value="F:DNA-binding transcription factor activity"/>
    <property type="evidence" value="ECO:0007669"/>
    <property type="project" value="InterPro"/>
</dbReference>
<proteinExistence type="predicted"/>
<evidence type="ECO:0000313" key="6">
    <source>
        <dbReference type="Proteomes" id="UP000019753"/>
    </source>
</evidence>
<dbReference type="PROSITE" id="PS50937">
    <property type="entry name" value="HTH_MERR_2"/>
    <property type="match status" value="1"/>
</dbReference>
<evidence type="ECO:0000259" key="4">
    <source>
        <dbReference type="PROSITE" id="PS51332"/>
    </source>
</evidence>
<dbReference type="SUPFAM" id="SSF46955">
    <property type="entry name" value="Putative DNA-binding domain"/>
    <property type="match status" value="1"/>
</dbReference>
<dbReference type="PANTHER" id="PTHR30204:SF97">
    <property type="entry name" value="MERR FAMILY REGULATORY PROTEIN"/>
    <property type="match status" value="1"/>
</dbReference>
<feature type="domain" description="B12-binding" evidence="4">
    <location>
        <begin position="232"/>
        <end position="352"/>
    </location>
</feature>
<dbReference type="InterPro" id="IPR047057">
    <property type="entry name" value="MerR_fam"/>
</dbReference>
<dbReference type="Proteomes" id="UP000019753">
    <property type="component" value="Unassembled WGS sequence"/>
</dbReference>
<feature type="region of interest" description="Disordered" evidence="2">
    <location>
        <begin position="1"/>
        <end position="40"/>
    </location>
</feature>
<reference evidence="5 6" key="1">
    <citation type="submission" date="2014-01" db="EMBL/GenBank/DDBJ databases">
        <title>Actinotalea ferrariae CF5-4.</title>
        <authorList>
            <person name="Chen F."/>
            <person name="Li Y."/>
            <person name="Wang G."/>
        </authorList>
    </citation>
    <scope>NUCLEOTIDE SEQUENCE [LARGE SCALE GENOMIC DNA]</scope>
    <source>
        <strain evidence="5 6">CF5-4</strain>
    </source>
</reference>
<sequence length="352" mass="36402">MARSGSSRADDDAPGHRDHGPTLRTASATPTRGADTDVASTGPSLTVAAVARRLGVAPATLRTWDRRYGLGPSEHLAGAHRRYSSADVARLLVMRRLTLEGVAPAEAARAALAADPSPVQGGDAVAAPSITEVVDAYAHATPMAPDPPALVAAAGHFDNAAVRWMLSRVHPRDPLAWWTDLVDPALRTLEGRVTLEGPGEHAAPALMAAAFAELRSRGAVSAARSADGDGAPPAVVLALTTARSSDLLVHVVATALQERGVRARVLSTTAPRAAVEALTRVRPAAVLVHVGGQDADPVLAVEVVRVLVEADETVPVFVQGDASSTLDLPVAANVHRVRTLPGTLHEVVAAVR</sequence>
<dbReference type="AlphaFoldDB" id="A0A021VU75"/>
<dbReference type="Gene3D" id="1.10.1660.10">
    <property type="match status" value="1"/>
</dbReference>
<evidence type="ECO:0000256" key="2">
    <source>
        <dbReference type="SAM" id="MobiDB-lite"/>
    </source>
</evidence>
<dbReference type="GO" id="GO:0046872">
    <property type="term" value="F:metal ion binding"/>
    <property type="evidence" value="ECO:0007669"/>
    <property type="project" value="InterPro"/>
</dbReference>
<evidence type="ECO:0000259" key="3">
    <source>
        <dbReference type="PROSITE" id="PS50937"/>
    </source>
</evidence>
<dbReference type="PROSITE" id="PS51332">
    <property type="entry name" value="B12_BINDING"/>
    <property type="match status" value="1"/>
</dbReference>
<gene>
    <name evidence="5" type="ORF">N866_06615</name>
</gene>
<dbReference type="InterPro" id="IPR009061">
    <property type="entry name" value="DNA-bd_dom_put_sf"/>
</dbReference>